<dbReference type="Pfam" id="PF22697">
    <property type="entry name" value="SOS1_NGEF_PH"/>
    <property type="match status" value="1"/>
</dbReference>
<dbReference type="InterPro" id="IPR035899">
    <property type="entry name" value="DBL_dom_sf"/>
</dbReference>
<organism evidence="3 4">
    <name type="scientific">Intoshia linei</name>
    <dbReference type="NCBI Taxonomy" id="1819745"/>
    <lineage>
        <taxon>Eukaryota</taxon>
        <taxon>Metazoa</taxon>
        <taxon>Spiralia</taxon>
        <taxon>Lophotrochozoa</taxon>
        <taxon>Mesozoa</taxon>
        <taxon>Orthonectida</taxon>
        <taxon>Rhopaluridae</taxon>
        <taxon>Intoshia</taxon>
    </lineage>
</organism>
<comment type="caution">
    <text evidence="3">The sequence shown here is derived from an EMBL/GenBank/DDBJ whole genome shotgun (WGS) entry which is preliminary data.</text>
</comment>
<dbReference type="GO" id="GO:0005085">
    <property type="term" value="F:guanyl-nucleotide exchange factor activity"/>
    <property type="evidence" value="ECO:0007669"/>
    <property type="project" value="UniProtKB-KW"/>
</dbReference>
<evidence type="ECO:0000259" key="2">
    <source>
        <dbReference type="PROSITE" id="PS50010"/>
    </source>
</evidence>
<dbReference type="GO" id="GO:0019898">
    <property type="term" value="C:extrinsic component of membrane"/>
    <property type="evidence" value="ECO:0007669"/>
    <property type="project" value="TreeGrafter"/>
</dbReference>
<dbReference type="EMBL" id="LWCA01000369">
    <property type="protein sequence ID" value="OAF68905.1"/>
    <property type="molecule type" value="Genomic_DNA"/>
</dbReference>
<keyword evidence="4" id="KW-1185">Reference proteome</keyword>
<name>A0A177B3Q2_9BILA</name>
<dbReference type="InterPro" id="IPR055251">
    <property type="entry name" value="SOS1_NGEF_PH"/>
</dbReference>
<dbReference type="SUPFAM" id="SSF50729">
    <property type="entry name" value="PH domain-like"/>
    <property type="match status" value="1"/>
</dbReference>
<dbReference type="InterPro" id="IPR011993">
    <property type="entry name" value="PH-like_dom_sf"/>
</dbReference>
<feature type="domain" description="DH" evidence="2">
    <location>
        <begin position="941"/>
        <end position="1124"/>
    </location>
</feature>
<keyword evidence="1" id="KW-0344">Guanine-nucleotide releasing factor</keyword>
<dbReference type="OrthoDB" id="10256089at2759"/>
<dbReference type="Pfam" id="PF00621">
    <property type="entry name" value="RhoGEF"/>
    <property type="match status" value="1"/>
</dbReference>
<dbReference type="Gene3D" id="1.20.900.10">
    <property type="entry name" value="Dbl homology (DH) domain"/>
    <property type="match status" value="1"/>
</dbReference>
<dbReference type="SUPFAM" id="SSF48065">
    <property type="entry name" value="DBL homology domain (DH-domain)"/>
    <property type="match status" value="1"/>
</dbReference>
<evidence type="ECO:0000256" key="1">
    <source>
        <dbReference type="ARBA" id="ARBA00022658"/>
    </source>
</evidence>
<dbReference type="Proteomes" id="UP000078046">
    <property type="component" value="Unassembled WGS sequence"/>
</dbReference>
<dbReference type="InterPro" id="IPR051336">
    <property type="entry name" value="RhoGEF_Guanine_NuclExch_SF"/>
</dbReference>
<dbReference type="PANTHER" id="PTHR22826:SF106">
    <property type="entry name" value="TRIO, ISOFORM A"/>
    <property type="match status" value="1"/>
</dbReference>
<dbReference type="PANTHER" id="PTHR22826">
    <property type="entry name" value="RHO GUANINE EXCHANGE FACTOR-RELATED"/>
    <property type="match status" value="1"/>
</dbReference>
<dbReference type="GO" id="GO:0005737">
    <property type="term" value="C:cytoplasm"/>
    <property type="evidence" value="ECO:0007669"/>
    <property type="project" value="TreeGrafter"/>
</dbReference>
<dbReference type="SMART" id="SM00325">
    <property type="entry name" value="RhoGEF"/>
    <property type="match status" value="1"/>
</dbReference>
<dbReference type="PROSITE" id="PS50010">
    <property type="entry name" value="DH_2"/>
    <property type="match status" value="1"/>
</dbReference>
<evidence type="ECO:0000313" key="3">
    <source>
        <dbReference type="EMBL" id="OAF68905.1"/>
    </source>
</evidence>
<dbReference type="InterPro" id="IPR000219">
    <property type="entry name" value="DH_dom"/>
</dbReference>
<sequence length="1301" mass="152363">ICANLIYDAKEIYDLHKTIAKETRLCQTIKFLDTTSCNLLRLTDNREELLDFSIIYHEKCQQIEEYSQFINQDLLPKELIDQIFNEISNGKYCDKFDCLNLLSSTQKYHEKHLTTIKKMSSEFFKSCESLTTYIENLRNQNDDICNLISRDEFDAMDKFLKIKRGEIEAKICNYNKRIRDNAKDILPISNVIIFLRDTETVIQWLNNHCRIRLKDSTRIGMSLEQVESLISKNSEEEFQVSKVLSNAHKLLSTIEPLSSNFSRICYVLEETRAVIETSIKTCNLLMKKRTEILNLGQNYYRHCNEIIDWLSDFIKGNGEDDSFTNFILKDAHVQDCKKLINDIKNQQISIHSAISRISNESVTLLNNIQQGNNVQMDALFERDEINAINEKLSLVEDIYAEVKILWNKKIVELEFAVNLINFKFQIKNLYNDVKIFFDILNHLIEQNNNFHNILDIIKFCDQKNFTKYCCGDFLENHFKKIETESKQLTNNCKILDENFNRIDKNVNLKFWLDKNVVIYLNKYSNYENYRNDVNFGIFYSTCNVEEGEIVGFIGMHGTLKKINSVAIIMYNIVVNVLIGWNKLRHVELEKEYMISETEKTTKKLFYEFGSIYEKSLCFNNIENCEIFRARLLNLQNLDMKCDLFSSNVLLNHLDGKINDLVLDITSYQHRYFVNEVICKCLINDLKLCYNECSDELNVLRRFISSSISWSKTTDNLNNLIGNIKQESYFIESLFSEEPSNHADFEKRQEIVKDLIHKHMDEKIKFLKAFTLTRKVTDSMIKYTNELKIKLEIKFKSFNVKKMDLFMLIFKTVEFVKDYLKLLMGHEETFHIDWLTNLKKLESTKLVSSLQHLVNKISQNYQSSKNSVVKELDYLKKFSNSVNIIKSHYETANCLILKIENLLSNESKKKDMLGQLEYSIDEMRIDGSSESLSSDSFNLIKKRLNITNEIIKTEECFVENLKIFMTHYLKSPTLFGKKCTDSKWTSNSDYINPILADVTNIYTFHKDIFLKELKLYEKHPESIGHCFITWGDHMVTLYAHYTVSHPKFTHVLEKFPEYNYFCNAIARTNNIETIGSILISPIQRMTKFSLLMSDLKKTWLPDNVPLDLENGLKATKNVPSRSNWYLELHSVNEGISQNALKSLGIPRLYYEFTVLPVKSKSFKKFISKNDELNKSVTSINSSFLKNKKVKCIFLFDTHLIITKTINKKCHLTKSNQKILKNFVRIDQLGICDFAENVSDDRTFSILYKSGSQKVRLSLMAEIVDVKREWVFCIRSLSTARLSRVDISEKANHRKDSEFFVLC</sequence>
<protein>
    <recommendedName>
        <fullName evidence="2">DH domain-containing protein</fullName>
    </recommendedName>
</protein>
<reference evidence="3 4" key="1">
    <citation type="submission" date="2016-04" db="EMBL/GenBank/DDBJ databases">
        <title>The genome of Intoshia linei affirms orthonectids as highly simplified spiralians.</title>
        <authorList>
            <person name="Mikhailov K.V."/>
            <person name="Slusarev G.S."/>
            <person name="Nikitin M.A."/>
            <person name="Logacheva M.D."/>
            <person name="Penin A."/>
            <person name="Aleoshin V."/>
            <person name="Panchin Y.V."/>
        </authorList>
    </citation>
    <scope>NUCLEOTIDE SEQUENCE [LARGE SCALE GENOMIC DNA]</scope>
    <source>
        <strain evidence="3">Intl2013</strain>
        <tissue evidence="3">Whole animal</tissue>
    </source>
</reference>
<dbReference type="Gene3D" id="2.30.29.30">
    <property type="entry name" value="Pleckstrin-homology domain (PH domain)/Phosphotyrosine-binding domain (PTB)"/>
    <property type="match status" value="1"/>
</dbReference>
<gene>
    <name evidence="3" type="ORF">A3Q56_03349</name>
</gene>
<dbReference type="Gene3D" id="1.20.58.60">
    <property type="match status" value="1"/>
</dbReference>
<feature type="non-terminal residue" evidence="3">
    <location>
        <position position="1"/>
    </location>
</feature>
<accession>A0A177B3Q2</accession>
<proteinExistence type="predicted"/>
<evidence type="ECO:0000313" key="4">
    <source>
        <dbReference type="Proteomes" id="UP000078046"/>
    </source>
</evidence>